<dbReference type="AlphaFoldDB" id="A0A6A6TEW7"/>
<keyword evidence="3" id="KW-1185">Reference proteome</keyword>
<gene>
    <name evidence="2" type="ORF">K491DRAFT_259276</name>
</gene>
<feature type="compositionally biased region" description="Low complexity" evidence="1">
    <location>
        <begin position="97"/>
        <end position="126"/>
    </location>
</feature>
<feature type="compositionally biased region" description="Basic residues" evidence="1">
    <location>
        <begin position="127"/>
        <end position="138"/>
    </location>
</feature>
<proteinExistence type="predicted"/>
<evidence type="ECO:0000313" key="3">
    <source>
        <dbReference type="Proteomes" id="UP000799324"/>
    </source>
</evidence>
<accession>A0A6A6TEW7</accession>
<feature type="region of interest" description="Disordered" evidence="1">
    <location>
        <begin position="84"/>
        <end position="138"/>
    </location>
</feature>
<evidence type="ECO:0000313" key="2">
    <source>
        <dbReference type="EMBL" id="KAF2658535.1"/>
    </source>
</evidence>
<dbReference type="Proteomes" id="UP000799324">
    <property type="component" value="Unassembled WGS sequence"/>
</dbReference>
<evidence type="ECO:0000256" key="1">
    <source>
        <dbReference type="SAM" id="MobiDB-lite"/>
    </source>
</evidence>
<dbReference type="EMBL" id="MU004314">
    <property type="protein sequence ID" value="KAF2658535.1"/>
    <property type="molecule type" value="Genomic_DNA"/>
</dbReference>
<sequence>MLRLIERFGRSFGSWFSRCSPAAQQQPRTRFSVIFHRSSVLLNPPLLAWFIISLTDCPLSKHSFSLDMYPSALLSHSSQLIYTSPPPFHPPHPLPSQPTSHHPTTPLHHRIPTPTLLTLSTPSSFRSPHHHPPQHSAQ</sequence>
<organism evidence="2 3">
    <name type="scientific">Lophiostoma macrostomum CBS 122681</name>
    <dbReference type="NCBI Taxonomy" id="1314788"/>
    <lineage>
        <taxon>Eukaryota</taxon>
        <taxon>Fungi</taxon>
        <taxon>Dikarya</taxon>
        <taxon>Ascomycota</taxon>
        <taxon>Pezizomycotina</taxon>
        <taxon>Dothideomycetes</taxon>
        <taxon>Pleosporomycetidae</taxon>
        <taxon>Pleosporales</taxon>
        <taxon>Lophiostomataceae</taxon>
        <taxon>Lophiostoma</taxon>
    </lineage>
</organism>
<reference evidence="2" key="1">
    <citation type="journal article" date="2020" name="Stud. Mycol.">
        <title>101 Dothideomycetes genomes: a test case for predicting lifestyles and emergence of pathogens.</title>
        <authorList>
            <person name="Haridas S."/>
            <person name="Albert R."/>
            <person name="Binder M."/>
            <person name="Bloem J."/>
            <person name="Labutti K."/>
            <person name="Salamov A."/>
            <person name="Andreopoulos B."/>
            <person name="Baker S."/>
            <person name="Barry K."/>
            <person name="Bills G."/>
            <person name="Bluhm B."/>
            <person name="Cannon C."/>
            <person name="Castanera R."/>
            <person name="Culley D."/>
            <person name="Daum C."/>
            <person name="Ezra D."/>
            <person name="Gonzalez J."/>
            <person name="Henrissat B."/>
            <person name="Kuo A."/>
            <person name="Liang C."/>
            <person name="Lipzen A."/>
            <person name="Lutzoni F."/>
            <person name="Magnuson J."/>
            <person name="Mondo S."/>
            <person name="Nolan M."/>
            <person name="Ohm R."/>
            <person name="Pangilinan J."/>
            <person name="Park H.-J."/>
            <person name="Ramirez L."/>
            <person name="Alfaro M."/>
            <person name="Sun H."/>
            <person name="Tritt A."/>
            <person name="Yoshinaga Y."/>
            <person name="Zwiers L.-H."/>
            <person name="Turgeon B."/>
            <person name="Goodwin S."/>
            <person name="Spatafora J."/>
            <person name="Crous P."/>
            <person name="Grigoriev I."/>
        </authorList>
    </citation>
    <scope>NUCLEOTIDE SEQUENCE</scope>
    <source>
        <strain evidence="2">CBS 122681</strain>
    </source>
</reference>
<feature type="compositionally biased region" description="Pro residues" evidence="1">
    <location>
        <begin position="84"/>
        <end position="96"/>
    </location>
</feature>
<name>A0A6A6TEW7_9PLEO</name>
<protein>
    <submittedName>
        <fullName evidence="2">Uncharacterized protein</fullName>
    </submittedName>
</protein>